<name>A0A8S1F6Q3_9PELO</name>
<sequence length="101" mass="12087">MNRSDCNDANKYAEEVIKYYKEKAFRLILLNVQHEERLSPNLNEQLQEVSRLTQLLRDMARECDRGTCDHQRQQMVCDQIAQIINRVEQPFVPIMLELRHN</sequence>
<reference evidence="1 2" key="1">
    <citation type="submission" date="2020-04" db="EMBL/GenBank/DDBJ databases">
        <authorList>
            <person name="Laetsch R D."/>
            <person name="Stevens L."/>
            <person name="Kumar S."/>
            <person name="Blaxter L. M."/>
        </authorList>
    </citation>
    <scope>NUCLEOTIDE SEQUENCE [LARGE SCALE GENOMIC DNA]</scope>
</reference>
<comment type="caution">
    <text evidence="1">The sequence shown here is derived from an EMBL/GenBank/DDBJ whole genome shotgun (WGS) entry which is preliminary data.</text>
</comment>
<dbReference type="AlphaFoldDB" id="A0A8S1F6Q3"/>
<keyword evidence="2" id="KW-1185">Reference proteome</keyword>
<accession>A0A8S1F6Q3</accession>
<gene>
    <name evidence="1" type="ORF">CBOVIS_LOCUS12937</name>
</gene>
<proteinExistence type="predicted"/>
<protein>
    <submittedName>
        <fullName evidence="1">Uncharacterized protein</fullName>
    </submittedName>
</protein>
<dbReference type="EMBL" id="CADEPM010000014">
    <property type="protein sequence ID" value="CAB3411554.1"/>
    <property type="molecule type" value="Genomic_DNA"/>
</dbReference>
<evidence type="ECO:0000313" key="1">
    <source>
        <dbReference type="EMBL" id="CAB3411554.1"/>
    </source>
</evidence>
<dbReference type="Proteomes" id="UP000494206">
    <property type="component" value="Unassembled WGS sequence"/>
</dbReference>
<evidence type="ECO:0000313" key="2">
    <source>
        <dbReference type="Proteomes" id="UP000494206"/>
    </source>
</evidence>
<organism evidence="1 2">
    <name type="scientific">Caenorhabditis bovis</name>
    <dbReference type="NCBI Taxonomy" id="2654633"/>
    <lineage>
        <taxon>Eukaryota</taxon>
        <taxon>Metazoa</taxon>
        <taxon>Ecdysozoa</taxon>
        <taxon>Nematoda</taxon>
        <taxon>Chromadorea</taxon>
        <taxon>Rhabditida</taxon>
        <taxon>Rhabditina</taxon>
        <taxon>Rhabditomorpha</taxon>
        <taxon>Rhabditoidea</taxon>
        <taxon>Rhabditidae</taxon>
        <taxon>Peloderinae</taxon>
        <taxon>Caenorhabditis</taxon>
    </lineage>
</organism>